<dbReference type="AlphaFoldDB" id="A0A411Z3X5"/>
<dbReference type="OrthoDB" id="7871100at2"/>
<keyword evidence="3" id="KW-1185">Reference proteome</keyword>
<protein>
    <submittedName>
        <fullName evidence="2">Uncharacterized protein</fullName>
    </submittedName>
</protein>
<sequence length="181" mass="19790">MDNIAELERRITAALMRIGNGVEALSAVQPEPEPEQVLAGSPVATLADGVAEAEIARLNEALDEERMLVAQLNERLRMLRDQGTGKQELEAEVGRLSKLLDVQGLEMQRLKKTVVSLREQLRLMTEAQAEGRVEPHLINKAMLTELEALRALRAAEAAELDELIAALDPLAGPKEEVAQDA</sequence>
<evidence type="ECO:0000256" key="1">
    <source>
        <dbReference type="SAM" id="Coils"/>
    </source>
</evidence>
<accession>A0A411Z3X5</accession>
<feature type="coiled-coil region" evidence="1">
    <location>
        <begin position="55"/>
        <end position="82"/>
    </location>
</feature>
<organism evidence="2 3">
    <name type="scientific">Pseudotabrizicola alkalilacus</name>
    <dbReference type="NCBI Taxonomy" id="2305252"/>
    <lineage>
        <taxon>Bacteria</taxon>
        <taxon>Pseudomonadati</taxon>
        <taxon>Pseudomonadota</taxon>
        <taxon>Alphaproteobacteria</taxon>
        <taxon>Rhodobacterales</taxon>
        <taxon>Paracoccaceae</taxon>
        <taxon>Pseudotabrizicola</taxon>
    </lineage>
</organism>
<reference evidence="2 3" key="1">
    <citation type="submission" date="2018-08" db="EMBL/GenBank/DDBJ databases">
        <title>Flavobacterium tibetense sp. nov., isolated from a wetland YonghuCo on Tibetan Plateau.</title>
        <authorList>
            <person name="Phurbu D."/>
            <person name="Lu H."/>
            <person name="Xing P."/>
        </authorList>
    </citation>
    <scope>NUCLEOTIDE SEQUENCE [LARGE SCALE GENOMIC DNA]</scope>
    <source>
        <strain evidence="2 3">DJC</strain>
    </source>
</reference>
<feature type="coiled-coil region" evidence="1">
    <location>
        <begin position="107"/>
        <end position="166"/>
    </location>
</feature>
<keyword evidence="1" id="KW-0175">Coiled coil</keyword>
<evidence type="ECO:0000313" key="2">
    <source>
        <dbReference type="EMBL" id="RGP37763.1"/>
    </source>
</evidence>
<dbReference type="RefSeq" id="WP_118150752.1">
    <property type="nucleotide sequence ID" value="NZ_QWEY01000003.1"/>
</dbReference>
<dbReference type="Proteomes" id="UP000284547">
    <property type="component" value="Unassembled WGS sequence"/>
</dbReference>
<proteinExistence type="predicted"/>
<evidence type="ECO:0000313" key="3">
    <source>
        <dbReference type="Proteomes" id="UP000284547"/>
    </source>
</evidence>
<gene>
    <name evidence="2" type="ORF">D1012_07585</name>
</gene>
<name>A0A411Z3X5_9RHOB</name>
<dbReference type="EMBL" id="QWEY01000003">
    <property type="protein sequence ID" value="RGP37763.1"/>
    <property type="molecule type" value="Genomic_DNA"/>
</dbReference>
<comment type="caution">
    <text evidence="2">The sequence shown here is derived from an EMBL/GenBank/DDBJ whole genome shotgun (WGS) entry which is preliminary data.</text>
</comment>